<keyword evidence="2" id="KW-1185">Reference proteome</keyword>
<gene>
    <name evidence="1" type="ORF">IC620_02665</name>
</gene>
<dbReference type="EMBL" id="JACXAH010000003">
    <property type="protein sequence ID" value="MBD1371255.1"/>
    <property type="molecule type" value="Genomic_DNA"/>
</dbReference>
<comment type="caution">
    <text evidence="1">The sequence shown here is derived from an EMBL/GenBank/DDBJ whole genome shotgun (WGS) entry which is preliminary data.</text>
</comment>
<accession>A0A926N9W8</accession>
<evidence type="ECO:0000313" key="1">
    <source>
        <dbReference type="EMBL" id="MBD1371255.1"/>
    </source>
</evidence>
<sequence>MGWFSKDQREDRREKKLEKLEKEYDYWKKEGEGKLAAYTHREIKDVRRKKNFWI</sequence>
<dbReference type="AlphaFoldDB" id="A0A926N9W8"/>
<dbReference type="RefSeq" id="WP_191141178.1">
    <property type="nucleotide sequence ID" value="NZ_JACXAG020000002.1"/>
</dbReference>
<evidence type="ECO:0000313" key="2">
    <source>
        <dbReference type="Proteomes" id="UP000661691"/>
    </source>
</evidence>
<organism evidence="1 2">
    <name type="scientific">Polycladospora coralii</name>
    <dbReference type="NCBI Taxonomy" id="2771432"/>
    <lineage>
        <taxon>Bacteria</taxon>
        <taxon>Bacillati</taxon>
        <taxon>Bacillota</taxon>
        <taxon>Bacilli</taxon>
        <taxon>Bacillales</taxon>
        <taxon>Thermoactinomycetaceae</taxon>
        <taxon>Polycladospora</taxon>
    </lineage>
</organism>
<dbReference type="Proteomes" id="UP000661691">
    <property type="component" value="Unassembled WGS sequence"/>
</dbReference>
<name>A0A926N9W8_9BACL</name>
<protein>
    <submittedName>
        <fullName evidence="1">Uncharacterized protein</fullName>
    </submittedName>
</protein>
<proteinExistence type="predicted"/>
<reference evidence="1" key="1">
    <citation type="submission" date="2020-09" db="EMBL/GenBank/DDBJ databases">
        <title>A novel bacterium of genus Hazenella, isolated from South China Sea.</title>
        <authorList>
            <person name="Huang H."/>
            <person name="Mo K."/>
            <person name="Hu Y."/>
        </authorList>
    </citation>
    <scope>NUCLEOTIDE SEQUENCE</scope>
    <source>
        <strain evidence="1">IB182357</strain>
    </source>
</reference>